<reference evidence="1" key="1">
    <citation type="journal article" date="2021" name="Nat. Commun.">
        <title>Genomic analyses provide insights into spinach domestication and the genetic basis of agronomic traits.</title>
        <authorList>
            <person name="Cai X."/>
            <person name="Sun X."/>
            <person name="Xu C."/>
            <person name="Sun H."/>
            <person name="Wang X."/>
            <person name="Ge C."/>
            <person name="Zhang Z."/>
            <person name="Wang Q."/>
            <person name="Fei Z."/>
            <person name="Jiao C."/>
            <person name="Wang Q."/>
        </authorList>
    </citation>
    <scope>NUCLEOTIDE SEQUENCE [LARGE SCALE GENOMIC DNA]</scope>
    <source>
        <strain evidence="1">cv. Varoflay</strain>
    </source>
</reference>
<gene>
    <name evidence="2" type="primary">LOC110782959</name>
</gene>
<protein>
    <submittedName>
        <fullName evidence="2">Type 2 DNA topoisomerase 6 subunit B-like isoform X1</fullName>
    </submittedName>
</protein>
<name>A0ABM3QIC5_SPIOL</name>
<sequence length="477" mass="53024">MEVTNLSKQLISLAVQRCRLSGDPCRISVFLRQITVSDSVFTQISISDTGVGSCLKEFQELKIGYNGFAEWDGMLSVTTTSLGDSEIFHYKVNLKENAPNKRLIKLPSSPKKNAVFSGTEVSTSSAEDMELLLADMSSFLRKMIILKMHNIAIELVAESRDEHGLQHEKVVLATELTLPSPKSSNVLQLASGLEDYVCKHRNFNEKCQSCFSSRDNLKVGNGQACRQKHGNDALTVEVVIIISDNELLGPSNSSPSCLKAFESKTEVLYYREFSPCSVHQSAVKALGSIKWNKYGLTPRSISDEENSLVFEWENLPPNTHIDIALHSYDKQVTVPPLRQGIQLETKLVKEAISLALDDLKERYTGALLSDHALKIHNYAPDLARSISGLILSSNDPNFRDECFSLLGMQIGNVEGELLEKCIKGKIISAIDMNDRKPPGLGCKAAVPFLFGDDHFQEPEYMDEYDEGEEDSCNLMDF</sequence>
<dbReference type="RefSeq" id="XP_056683111.1">
    <property type="nucleotide sequence ID" value="XM_056827133.1"/>
</dbReference>
<dbReference type="PANTHER" id="PTHR36722:SF1">
    <property type="entry name" value="TYPE 2 DNA TOPOISOMERASE 6 SUBUNIT B-LIKE"/>
    <property type="match status" value="1"/>
</dbReference>
<keyword evidence="1" id="KW-1185">Reference proteome</keyword>
<accession>A0ABM3QIC5</accession>
<dbReference type="GeneID" id="110782959"/>
<evidence type="ECO:0000313" key="1">
    <source>
        <dbReference type="Proteomes" id="UP000813463"/>
    </source>
</evidence>
<dbReference type="PANTHER" id="PTHR36722">
    <property type="entry name" value="TYPE 2 DNA TOPOISOMERASE 6 SUBUNIT B-LIKE"/>
    <property type="match status" value="1"/>
</dbReference>
<proteinExistence type="predicted"/>
<dbReference type="Proteomes" id="UP000813463">
    <property type="component" value="Chromosome 1"/>
</dbReference>
<evidence type="ECO:0000313" key="2">
    <source>
        <dbReference type="RefSeq" id="XP_056683111.1"/>
    </source>
</evidence>
<organism evidence="1 2">
    <name type="scientific">Spinacia oleracea</name>
    <name type="common">Spinach</name>
    <dbReference type="NCBI Taxonomy" id="3562"/>
    <lineage>
        <taxon>Eukaryota</taxon>
        <taxon>Viridiplantae</taxon>
        <taxon>Streptophyta</taxon>
        <taxon>Embryophyta</taxon>
        <taxon>Tracheophyta</taxon>
        <taxon>Spermatophyta</taxon>
        <taxon>Magnoliopsida</taxon>
        <taxon>eudicotyledons</taxon>
        <taxon>Gunneridae</taxon>
        <taxon>Pentapetalae</taxon>
        <taxon>Caryophyllales</taxon>
        <taxon>Chenopodiaceae</taxon>
        <taxon>Chenopodioideae</taxon>
        <taxon>Anserineae</taxon>
        <taxon>Spinacia</taxon>
    </lineage>
</organism>
<reference evidence="2" key="2">
    <citation type="submission" date="2025-08" db="UniProtKB">
        <authorList>
            <consortium name="RefSeq"/>
        </authorList>
    </citation>
    <scope>IDENTIFICATION</scope>
    <source>
        <tissue evidence="2">Leaf</tissue>
    </source>
</reference>
<dbReference type="InterPro" id="IPR034566">
    <property type="entry name" value="MTOPVIB_plant"/>
</dbReference>